<feature type="non-terminal residue" evidence="1">
    <location>
        <position position="28"/>
    </location>
</feature>
<reference evidence="1" key="1">
    <citation type="submission" date="2018-05" db="EMBL/GenBank/DDBJ databases">
        <authorList>
            <person name="Lanie J.A."/>
            <person name="Ng W.-L."/>
            <person name="Kazmierczak K.M."/>
            <person name="Andrzejewski T.M."/>
            <person name="Davidsen T.M."/>
            <person name="Wayne K.J."/>
            <person name="Tettelin H."/>
            <person name="Glass J.I."/>
            <person name="Rusch D."/>
            <person name="Podicherti R."/>
            <person name="Tsui H.-C.T."/>
            <person name="Winkler M.E."/>
        </authorList>
    </citation>
    <scope>NUCLEOTIDE SEQUENCE</scope>
</reference>
<organism evidence="1">
    <name type="scientific">marine metagenome</name>
    <dbReference type="NCBI Taxonomy" id="408172"/>
    <lineage>
        <taxon>unclassified sequences</taxon>
        <taxon>metagenomes</taxon>
        <taxon>ecological metagenomes</taxon>
    </lineage>
</organism>
<dbReference type="EMBL" id="UINC01123598">
    <property type="protein sequence ID" value="SVD00173.1"/>
    <property type="molecule type" value="Genomic_DNA"/>
</dbReference>
<accession>A0A382RR55</accession>
<gene>
    <name evidence="1" type="ORF">METZ01_LOCUS353027</name>
</gene>
<name>A0A382RR55_9ZZZZ</name>
<evidence type="ECO:0000313" key="1">
    <source>
        <dbReference type="EMBL" id="SVD00173.1"/>
    </source>
</evidence>
<protein>
    <submittedName>
        <fullName evidence="1">Uncharacterized protein</fullName>
    </submittedName>
</protein>
<dbReference type="AlphaFoldDB" id="A0A382RR55"/>
<proteinExistence type="predicted"/>
<sequence length="28" mass="3032">MLGTAFGAVAPDCPPPVARVHRDLRRDL</sequence>